<dbReference type="Proteomes" id="UP000784294">
    <property type="component" value="Unassembled WGS sequence"/>
</dbReference>
<comment type="caution">
    <text evidence="2">The sequence shown here is derived from an EMBL/GenBank/DDBJ whole genome shotgun (WGS) entry which is preliminary data.</text>
</comment>
<organism evidence="2 3">
    <name type="scientific">Protopolystoma xenopodis</name>
    <dbReference type="NCBI Taxonomy" id="117903"/>
    <lineage>
        <taxon>Eukaryota</taxon>
        <taxon>Metazoa</taxon>
        <taxon>Spiralia</taxon>
        <taxon>Lophotrochozoa</taxon>
        <taxon>Platyhelminthes</taxon>
        <taxon>Monogenea</taxon>
        <taxon>Polyopisthocotylea</taxon>
        <taxon>Polystomatidea</taxon>
        <taxon>Polystomatidae</taxon>
        <taxon>Protopolystoma</taxon>
    </lineage>
</organism>
<protein>
    <submittedName>
        <fullName evidence="2">Uncharacterized protein</fullName>
    </submittedName>
</protein>
<gene>
    <name evidence="2" type="ORF">PXEA_LOCUS26580</name>
</gene>
<evidence type="ECO:0000256" key="1">
    <source>
        <dbReference type="SAM" id="MobiDB-lite"/>
    </source>
</evidence>
<accession>A0A448XBN9</accession>
<reference evidence="2" key="1">
    <citation type="submission" date="2018-11" db="EMBL/GenBank/DDBJ databases">
        <authorList>
            <consortium name="Pathogen Informatics"/>
        </authorList>
    </citation>
    <scope>NUCLEOTIDE SEQUENCE</scope>
</reference>
<proteinExistence type="predicted"/>
<evidence type="ECO:0000313" key="2">
    <source>
        <dbReference type="EMBL" id="VEL33140.1"/>
    </source>
</evidence>
<feature type="region of interest" description="Disordered" evidence="1">
    <location>
        <begin position="25"/>
        <end position="45"/>
    </location>
</feature>
<dbReference type="AlphaFoldDB" id="A0A448XBN9"/>
<dbReference type="EMBL" id="CAAALY010245227">
    <property type="protein sequence ID" value="VEL33140.1"/>
    <property type="molecule type" value="Genomic_DNA"/>
</dbReference>
<name>A0A448XBN9_9PLAT</name>
<evidence type="ECO:0000313" key="3">
    <source>
        <dbReference type="Proteomes" id="UP000784294"/>
    </source>
</evidence>
<keyword evidence="3" id="KW-1185">Reference proteome</keyword>
<sequence>MSVTFEIQLSGLNENEPKVDRLLTKPKIPSRPVPCSSRNYRDGGQTEDESVLVILPTNPSFPIPKGCSCLVKPTWILALAKISKPTLIVFKVGSTTCLRTGRKWRTEHHDEYTFRAEQRSVLDGSQP</sequence>